<keyword evidence="4" id="KW-0732">Signal</keyword>
<reference evidence="8 9" key="1">
    <citation type="submission" date="2024-04" db="EMBL/GenBank/DDBJ databases">
        <title>Albibacterium profundi sp. nov., isolated from sediment of the Challenger Deep of Mariana Trench.</title>
        <authorList>
            <person name="Wang Y."/>
        </authorList>
    </citation>
    <scope>NUCLEOTIDE SEQUENCE [LARGE SCALE GENOMIC DNA]</scope>
    <source>
        <strain evidence="8 9">RHL897</strain>
    </source>
</reference>
<dbReference type="PROSITE" id="PS00523">
    <property type="entry name" value="SULFATASE_1"/>
    <property type="match status" value="1"/>
</dbReference>
<gene>
    <name evidence="8" type="ORF">WKR92_09130</name>
</gene>
<evidence type="ECO:0000259" key="7">
    <source>
        <dbReference type="Pfam" id="PF00884"/>
    </source>
</evidence>
<comment type="caution">
    <text evidence="8">The sequence shown here is derived from an EMBL/GenBank/DDBJ whole genome shotgun (WGS) entry which is preliminary data.</text>
</comment>
<organism evidence="8 9">
    <name type="scientific">Albibacterium profundi</name>
    <dbReference type="NCBI Taxonomy" id="3134906"/>
    <lineage>
        <taxon>Bacteria</taxon>
        <taxon>Pseudomonadati</taxon>
        <taxon>Bacteroidota</taxon>
        <taxon>Sphingobacteriia</taxon>
        <taxon>Sphingobacteriales</taxon>
        <taxon>Sphingobacteriaceae</taxon>
        <taxon>Albibacterium</taxon>
    </lineage>
</organism>
<dbReference type="InterPro" id="IPR024607">
    <property type="entry name" value="Sulfatase_CS"/>
</dbReference>
<dbReference type="CDD" id="cd16030">
    <property type="entry name" value="iduronate-2-sulfatase"/>
    <property type="match status" value="1"/>
</dbReference>
<feature type="domain" description="Sulfatase N-terminal" evidence="7">
    <location>
        <begin position="34"/>
        <end position="377"/>
    </location>
</feature>
<evidence type="ECO:0000256" key="6">
    <source>
        <dbReference type="ARBA" id="ARBA00022837"/>
    </source>
</evidence>
<keyword evidence="5" id="KW-0378">Hydrolase</keyword>
<dbReference type="SUPFAM" id="SSF53649">
    <property type="entry name" value="Alkaline phosphatase-like"/>
    <property type="match status" value="1"/>
</dbReference>
<name>A0ABV5CHA5_9SPHI</name>
<evidence type="ECO:0000256" key="3">
    <source>
        <dbReference type="ARBA" id="ARBA00022723"/>
    </source>
</evidence>
<dbReference type="RefSeq" id="WP_375557524.1">
    <property type="nucleotide sequence ID" value="NZ_JBBVGT010000002.1"/>
</dbReference>
<evidence type="ECO:0000256" key="5">
    <source>
        <dbReference type="ARBA" id="ARBA00022801"/>
    </source>
</evidence>
<dbReference type="PANTHER" id="PTHR45953">
    <property type="entry name" value="IDURONATE 2-SULFATASE"/>
    <property type="match status" value="1"/>
</dbReference>
<evidence type="ECO:0000256" key="1">
    <source>
        <dbReference type="ARBA" id="ARBA00001913"/>
    </source>
</evidence>
<keyword evidence="9" id="KW-1185">Reference proteome</keyword>
<protein>
    <submittedName>
        <fullName evidence="8">Sulfatase</fullName>
    </submittedName>
</protein>
<evidence type="ECO:0000256" key="2">
    <source>
        <dbReference type="ARBA" id="ARBA00008779"/>
    </source>
</evidence>
<proteinExistence type="inferred from homology"/>
<evidence type="ECO:0000256" key="4">
    <source>
        <dbReference type="ARBA" id="ARBA00022729"/>
    </source>
</evidence>
<dbReference type="InterPro" id="IPR017850">
    <property type="entry name" value="Alkaline_phosphatase_core_sf"/>
</dbReference>
<dbReference type="EMBL" id="JBBVGT010000002">
    <property type="protein sequence ID" value="MFB5945995.1"/>
    <property type="molecule type" value="Genomic_DNA"/>
</dbReference>
<keyword evidence="3" id="KW-0479">Metal-binding</keyword>
<sequence>MTWKSMSLFAILLALVFKLVNAGTPRDSLRDERPNFLFIAVDDLRPQLGSYGDSIAITPNLDRIAEMGMVFNKAYSQQAVCAPSRASVLTGRRPDATKVWDLKTHFREALPTVVTLPQNFKLNGYEARSVGKIYHDTQRLQDTASWSSPAVLEITGEAGPKYVLPSNQPTQKTWKKDATERADVSDSAYVDGKVGVAAVKAIRELKDTSFFLAVGFRRPHLPFSAPSRYWDLYNRNDLPLPSHMNPPEGAPKIALHRGVELRGYQDIADSGRISHDKIRQLHHGYYASISYIDAQIGMLIDELEKQGLLKNTVIVVWSDHGFHLGELGLWAKTTNYELDTRVPLIISAPGQKTAGSKTDAIVELVDLYPTLSELAGIPLPEDLDGESLLPLLQDPSTPWKNRAFSQFPRPWMYKGEPKIMGYSIRTNDFRYTEWRNVKNGTIAATELYRYDESGIEEVNLSGKPCYRSIEISMKKRLLKL</sequence>
<evidence type="ECO:0000313" key="9">
    <source>
        <dbReference type="Proteomes" id="UP001580928"/>
    </source>
</evidence>
<dbReference type="Pfam" id="PF00884">
    <property type="entry name" value="Sulfatase"/>
    <property type="match status" value="1"/>
</dbReference>
<dbReference type="Proteomes" id="UP001580928">
    <property type="component" value="Unassembled WGS sequence"/>
</dbReference>
<dbReference type="InterPro" id="IPR000917">
    <property type="entry name" value="Sulfatase_N"/>
</dbReference>
<evidence type="ECO:0000313" key="8">
    <source>
        <dbReference type="EMBL" id="MFB5945995.1"/>
    </source>
</evidence>
<comment type="cofactor">
    <cofactor evidence="1">
        <name>Ca(2+)</name>
        <dbReference type="ChEBI" id="CHEBI:29108"/>
    </cofactor>
</comment>
<comment type="similarity">
    <text evidence="2">Belongs to the sulfatase family.</text>
</comment>
<dbReference type="InterPro" id="IPR035874">
    <property type="entry name" value="IDS"/>
</dbReference>
<dbReference type="Gene3D" id="3.40.720.10">
    <property type="entry name" value="Alkaline Phosphatase, subunit A"/>
    <property type="match status" value="1"/>
</dbReference>
<accession>A0ABV5CHA5</accession>
<keyword evidence="6" id="KW-0106">Calcium</keyword>
<dbReference type="PANTHER" id="PTHR45953:SF1">
    <property type="entry name" value="IDURONATE 2-SULFATASE"/>
    <property type="match status" value="1"/>
</dbReference>